<sequence>MPKRSAEEKIECYERKIRKLRERDIGRHRRIRVISSDSSNSEGVEDANQPELSLKNNAKDLGNSSGQCPTPSIREPEPMPEPELTPEPELAVEPVSRPETRTEKPLEPLALEATSLEQNPNDESAEPELDPELLESLGESTSDTPEFGERIHESLAKLWLPLLVKGLPKDKKEKNLKEYLIPDNCRLLQAPKLNAEISAAVIDSVRNRDKILVVHQQQLGSGITAINRALNTLLSGDDKKNAIQHLSNACRILSDLHTVNTNSRIKLITPNLDKNFLHIVQDAVRDETLFGNKLAEKIKAARAIERQGLQIKKTNPKPSSSQSNSHRSSNSGNWSGPPRYSSNRGNRGGKKTTTQSRRPYLSSTQQQPASKPAAANKPRALAPQ</sequence>
<evidence type="ECO:0000313" key="2">
    <source>
        <dbReference type="EMBL" id="CAK1584139.1"/>
    </source>
</evidence>
<organism evidence="2 3">
    <name type="scientific">Parnassius mnemosyne</name>
    <name type="common">clouded apollo</name>
    <dbReference type="NCBI Taxonomy" id="213953"/>
    <lineage>
        <taxon>Eukaryota</taxon>
        <taxon>Metazoa</taxon>
        <taxon>Ecdysozoa</taxon>
        <taxon>Arthropoda</taxon>
        <taxon>Hexapoda</taxon>
        <taxon>Insecta</taxon>
        <taxon>Pterygota</taxon>
        <taxon>Neoptera</taxon>
        <taxon>Endopterygota</taxon>
        <taxon>Lepidoptera</taxon>
        <taxon>Glossata</taxon>
        <taxon>Ditrysia</taxon>
        <taxon>Papilionoidea</taxon>
        <taxon>Papilionidae</taxon>
        <taxon>Parnassiinae</taxon>
        <taxon>Parnassini</taxon>
        <taxon>Parnassius</taxon>
        <taxon>Driopa</taxon>
    </lineage>
</organism>
<dbReference type="EMBL" id="CAVLGL010000068">
    <property type="protein sequence ID" value="CAK1584139.1"/>
    <property type="molecule type" value="Genomic_DNA"/>
</dbReference>
<feature type="region of interest" description="Disordered" evidence="1">
    <location>
        <begin position="306"/>
        <end position="384"/>
    </location>
</feature>
<dbReference type="PANTHER" id="PTHR34239">
    <property type="entry name" value="APPLE DOMAIN-CONTAINING PROTEIN"/>
    <property type="match status" value="1"/>
</dbReference>
<feature type="compositionally biased region" description="Polar residues" evidence="1">
    <location>
        <begin position="50"/>
        <end position="70"/>
    </location>
</feature>
<protein>
    <recommendedName>
        <fullName evidence="4">Gag-like protein</fullName>
    </recommendedName>
</protein>
<feature type="compositionally biased region" description="Polar residues" evidence="1">
    <location>
        <begin position="340"/>
        <end position="369"/>
    </location>
</feature>
<accession>A0AAV1KQJ9</accession>
<dbReference type="PANTHER" id="PTHR34239:SF2">
    <property type="entry name" value="TRANSPOSABLE ELEMENT P TRANSPOSASE_THAP9 CONSERVED DOMAIN-CONTAINING PROTEIN"/>
    <property type="match status" value="1"/>
</dbReference>
<dbReference type="AlphaFoldDB" id="A0AAV1KQJ9"/>
<evidence type="ECO:0008006" key="4">
    <source>
        <dbReference type="Google" id="ProtNLM"/>
    </source>
</evidence>
<feature type="region of interest" description="Disordered" evidence="1">
    <location>
        <begin position="24"/>
        <end position="130"/>
    </location>
</feature>
<feature type="compositionally biased region" description="Basic and acidic residues" evidence="1">
    <location>
        <begin position="96"/>
        <end position="106"/>
    </location>
</feature>
<dbReference type="Proteomes" id="UP001314205">
    <property type="component" value="Unassembled WGS sequence"/>
</dbReference>
<keyword evidence="3" id="KW-1185">Reference proteome</keyword>
<proteinExistence type="predicted"/>
<evidence type="ECO:0000313" key="3">
    <source>
        <dbReference type="Proteomes" id="UP001314205"/>
    </source>
</evidence>
<comment type="caution">
    <text evidence="2">The sequence shown here is derived from an EMBL/GenBank/DDBJ whole genome shotgun (WGS) entry which is preliminary data.</text>
</comment>
<evidence type="ECO:0000256" key="1">
    <source>
        <dbReference type="SAM" id="MobiDB-lite"/>
    </source>
</evidence>
<gene>
    <name evidence="2" type="ORF">PARMNEM_LOCUS5449</name>
</gene>
<name>A0AAV1KQJ9_9NEOP</name>
<feature type="compositionally biased region" description="Low complexity" evidence="1">
    <location>
        <begin position="319"/>
        <end position="335"/>
    </location>
</feature>
<reference evidence="2 3" key="1">
    <citation type="submission" date="2023-11" db="EMBL/GenBank/DDBJ databases">
        <authorList>
            <person name="Hedman E."/>
            <person name="Englund M."/>
            <person name="Stromberg M."/>
            <person name="Nyberg Akerstrom W."/>
            <person name="Nylinder S."/>
            <person name="Jareborg N."/>
            <person name="Kallberg Y."/>
            <person name="Kronander E."/>
        </authorList>
    </citation>
    <scope>NUCLEOTIDE SEQUENCE [LARGE SCALE GENOMIC DNA]</scope>
</reference>